<protein>
    <submittedName>
        <fullName evidence="8">RagB/SusD family nutrient uptake outer membrane protein</fullName>
    </submittedName>
</protein>
<organism evidence="8 9">
    <name type="scientific">Flavobacterium rhamnosiphilum</name>
    <dbReference type="NCBI Taxonomy" id="2541724"/>
    <lineage>
        <taxon>Bacteria</taxon>
        <taxon>Pseudomonadati</taxon>
        <taxon>Bacteroidota</taxon>
        <taxon>Flavobacteriia</taxon>
        <taxon>Flavobacteriales</taxon>
        <taxon>Flavobacteriaceae</taxon>
        <taxon>Flavobacterium</taxon>
    </lineage>
</organism>
<evidence type="ECO:0000313" key="9">
    <source>
        <dbReference type="Proteomes" id="UP000294814"/>
    </source>
</evidence>
<evidence type="ECO:0000259" key="7">
    <source>
        <dbReference type="Pfam" id="PF07980"/>
    </source>
</evidence>
<dbReference type="InterPro" id="IPR012944">
    <property type="entry name" value="SusD_RagB_dom"/>
</dbReference>
<keyword evidence="5" id="KW-0998">Cell outer membrane</keyword>
<feature type="domain" description="RagB/SusD" evidence="7">
    <location>
        <begin position="377"/>
        <end position="497"/>
    </location>
</feature>
<comment type="subcellular location">
    <subcellularLocation>
        <location evidence="1">Cell outer membrane</location>
    </subcellularLocation>
</comment>
<dbReference type="PROSITE" id="PS51257">
    <property type="entry name" value="PROKAR_LIPOPROTEIN"/>
    <property type="match status" value="1"/>
</dbReference>
<dbReference type="Gene3D" id="1.25.40.390">
    <property type="match status" value="1"/>
</dbReference>
<feature type="signal peptide" evidence="6">
    <location>
        <begin position="1"/>
        <end position="25"/>
    </location>
</feature>
<comment type="caution">
    <text evidence="8">The sequence shown here is derived from an EMBL/GenBank/DDBJ whole genome shotgun (WGS) entry which is preliminary data.</text>
</comment>
<dbReference type="Pfam" id="PF07980">
    <property type="entry name" value="SusD_RagB"/>
    <property type="match status" value="1"/>
</dbReference>
<feature type="chain" id="PRO_5020839471" evidence="6">
    <location>
        <begin position="26"/>
        <end position="521"/>
    </location>
</feature>
<gene>
    <name evidence="8" type="ORF">E0I26_00385</name>
</gene>
<dbReference type="OrthoDB" id="5694214at2"/>
<evidence type="ECO:0000256" key="3">
    <source>
        <dbReference type="ARBA" id="ARBA00022729"/>
    </source>
</evidence>
<evidence type="ECO:0000256" key="2">
    <source>
        <dbReference type="ARBA" id="ARBA00006275"/>
    </source>
</evidence>
<keyword evidence="9" id="KW-1185">Reference proteome</keyword>
<dbReference type="Proteomes" id="UP000294814">
    <property type="component" value="Unassembled WGS sequence"/>
</dbReference>
<proteinExistence type="inferred from homology"/>
<comment type="similarity">
    <text evidence="2">Belongs to the SusD family.</text>
</comment>
<dbReference type="InterPro" id="IPR011990">
    <property type="entry name" value="TPR-like_helical_dom_sf"/>
</dbReference>
<keyword evidence="3 6" id="KW-0732">Signal</keyword>
<accession>A0A4R5FBJ2</accession>
<reference evidence="8 9" key="1">
    <citation type="submission" date="2019-03" db="EMBL/GenBank/DDBJ databases">
        <title>Novel species of Flavobacterium.</title>
        <authorList>
            <person name="Liu Q."/>
            <person name="Xin Y.-H."/>
        </authorList>
    </citation>
    <scope>NUCLEOTIDE SEQUENCE [LARGE SCALE GENOMIC DNA]</scope>
    <source>
        <strain evidence="8 9">LB3P52</strain>
    </source>
</reference>
<evidence type="ECO:0000256" key="4">
    <source>
        <dbReference type="ARBA" id="ARBA00023136"/>
    </source>
</evidence>
<evidence type="ECO:0000256" key="6">
    <source>
        <dbReference type="SAM" id="SignalP"/>
    </source>
</evidence>
<sequence>MKMKKNIKIRIVTLVFGLFVFSGCADLDQEPLSLATPDNFWVSQPNAESALAGCYGLLKNALVSDANFLLWGEFGANTFMNSRSWIVGAVEDGNYHLMNGYYRPNTLNWRGFYRTANWALAIEKHVNEMPDSSFKSLAEKNRIIGEAAFIRSLSYFYMARIWGDVPIVDEVIETSDQLIKDGNVLTLPQQNEKKVLDYSLAAANKSISLLEYSSPGTDRWAIQANKASAEALKAHIALWYAARDNGNQQMVTESIAAATSVINNSNASLVDYVNEGVTGFNTMCLGKSKTGLFEINISSDTNESFRMSTGDNSHTGLTLNFPIFRFINASGATPFIDPAYYGNTMMKATERANDVRKTLFFYNIPAPGIPVPPADVFLMKYSHQSKDPNATDAYAQFSESNILIFRLADIYLLRAEANMKSGNFSAAITDLNTIRSKANVPNYTGASSVTALTKAIFDERAIELVGEGQACFDRIRLNYYTGVNWMNSARISQKGNFWPIMPGVISINPVIVQPEFWKGKL</sequence>
<evidence type="ECO:0000313" key="8">
    <source>
        <dbReference type="EMBL" id="TDE46576.1"/>
    </source>
</evidence>
<dbReference type="SUPFAM" id="SSF48452">
    <property type="entry name" value="TPR-like"/>
    <property type="match status" value="1"/>
</dbReference>
<dbReference type="GO" id="GO:0009279">
    <property type="term" value="C:cell outer membrane"/>
    <property type="evidence" value="ECO:0007669"/>
    <property type="project" value="UniProtKB-SubCell"/>
</dbReference>
<dbReference type="CDD" id="cd08977">
    <property type="entry name" value="SusD"/>
    <property type="match status" value="1"/>
</dbReference>
<evidence type="ECO:0000256" key="5">
    <source>
        <dbReference type="ARBA" id="ARBA00023237"/>
    </source>
</evidence>
<evidence type="ECO:0000256" key="1">
    <source>
        <dbReference type="ARBA" id="ARBA00004442"/>
    </source>
</evidence>
<name>A0A4R5FBJ2_9FLAO</name>
<dbReference type="AlphaFoldDB" id="A0A4R5FBJ2"/>
<dbReference type="EMBL" id="SMLG01000001">
    <property type="protein sequence ID" value="TDE46576.1"/>
    <property type="molecule type" value="Genomic_DNA"/>
</dbReference>
<keyword evidence="4" id="KW-0472">Membrane</keyword>